<feature type="transmembrane region" description="Helical" evidence="1">
    <location>
        <begin position="33"/>
        <end position="60"/>
    </location>
</feature>
<feature type="transmembrane region" description="Helical" evidence="1">
    <location>
        <begin position="67"/>
        <end position="89"/>
    </location>
</feature>
<keyword evidence="1" id="KW-1133">Transmembrane helix</keyword>
<dbReference type="Proteomes" id="UP000799423">
    <property type="component" value="Unassembled WGS sequence"/>
</dbReference>
<reference evidence="2" key="1">
    <citation type="submission" date="2020-01" db="EMBL/GenBank/DDBJ databases">
        <authorList>
            <consortium name="DOE Joint Genome Institute"/>
            <person name="Haridas S."/>
            <person name="Albert R."/>
            <person name="Binder M."/>
            <person name="Bloem J."/>
            <person name="Labutti K."/>
            <person name="Salamov A."/>
            <person name="Andreopoulos B."/>
            <person name="Baker S.E."/>
            <person name="Barry K."/>
            <person name="Bills G."/>
            <person name="Bluhm B.H."/>
            <person name="Cannon C."/>
            <person name="Castanera R."/>
            <person name="Culley D.E."/>
            <person name="Daum C."/>
            <person name="Ezra D."/>
            <person name="Gonzalez J.B."/>
            <person name="Henrissat B."/>
            <person name="Kuo A."/>
            <person name="Liang C."/>
            <person name="Lipzen A."/>
            <person name="Lutzoni F."/>
            <person name="Magnuson J."/>
            <person name="Mondo S."/>
            <person name="Nolan M."/>
            <person name="Ohm R."/>
            <person name="Pangilinan J."/>
            <person name="Park H.-J."/>
            <person name="Ramirez L."/>
            <person name="Alfaro M."/>
            <person name="Sun H."/>
            <person name="Tritt A."/>
            <person name="Yoshinaga Y."/>
            <person name="Zwiers L.-H."/>
            <person name="Turgeon B.G."/>
            <person name="Goodwin S.B."/>
            <person name="Spatafora J.W."/>
            <person name="Crous P.W."/>
            <person name="Grigoriev I.V."/>
        </authorList>
    </citation>
    <scope>NUCLEOTIDE SEQUENCE</scope>
    <source>
        <strain evidence="2">IPT5</strain>
    </source>
</reference>
<evidence type="ECO:0000313" key="2">
    <source>
        <dbReference type="EMBL" id="KAF2850264.1"/>
    </source>
</evidence>
<keyword evidence="3" id="KW-1185">Reference proteome</keyword>
<protein>
    <submittedName>
        <fullName evidence="2">Uncharacterized protein</fullName>
    </submittedName>
</protein>
<evidence type="ECO:0000313" key="3">
    <source>
        <dbReference type="Proteomes" id="UP000799423"/>
    </source>
</evidence>
<gene>
    <name evidence="2" type="ORF">T440DRAFT_109850</name>
</gene>
<keyword evidence="1" id="KW-0812">Transmembrane</keyword>
<sequence length="138" mass="15387">MGGGLCKGGSEVCLRREVFGRVRGGDVKEGLEWVVGGGIGVSGDICFGDTLFLLVLCFSFGSEISQVLFFLYMVFIFGNFAFSWFLFIMRHGFSSLYTQPISYLSLALAFWVMLILTFDITRLRLFLGLTHGIRIQPS</sequence>
<accession>A0A6A7B4X2</accession>
<feature type="transmembrane region" description="Helical" evidence="1">
    <location>
        <begin position="101"/>
        <end position="120"/>
    </location>
</feature>
<organism evidence="2 3">
    <name type="scientific">Plenodomus tracheiphilus IPT5</name>
    <dbReference type="NCBI Taxonomy" id="1408161"/>
    <lineage>
        <taxon>Eukaryota</taxon>
        <taxon>Fungi</taxon>
        <taxon>Dikarya</taxon>
        <taxon>Ascomycota</taxon>
        <taxon>Pezizomycotina</taxon>
        <taxon>Dothideomycetes</taxon>
        <taxon>Pleosporomycetidae</taxon>
        <taxon>Pleosporales</taxon>
        <taxon>Pleosporineae</taxon>
        <taxon>Leptosphaeriaceae</taxon>
        <taxon>Plenodomus</taxon>
    </lineage>
</organism>
<keyword evidence="1" id="KW-0472">Membrane</keyword>
<dbReference type="AlphaFoldDB" id="A0A6A7B4X2"/>
<dbReference type="EMBL" id="MU006307">
    <property type="protein sequence ID" value="KAF2850264.1"/>
    <property type="molecule type" value="Genomic_DNA"/>
</dbReference>
<evidence type="ECO:0000256" key="1">
    <source>
        <dbReference type="SAM" id="Phobius"/>
    </source>
</evidence>
<proteinExistence type="predicted"/>
<name>A0A6A7B4X2_9PLEO</name>